<feature type="binding site" evidence="14">
    <location>
        <position position="73"/>
    </location>
    <ligand>
        <name>Na(+)</name>
        <dbReference type="ChEBI" id="CHEBI:29101"/>
        <note>structural</note>
    </ligand>
</feature>
<dbReference type="EMBL" id="QXIR01000009">
    <property type="protein sequence ID" value="RIW35141.1"/>
    <property type="molecule type" value="Genomic_DNA"/>
</dbReference>
<evidence type="ECO:0000256" key="5">
    <source>
        <dbReference type="ARBA" id="ARBA00022723"/>
    </source>
</evidence>
<evidence type="ECO:0000256" key="14">
    <source>
        <dbReference type="HAMAP-Rule" id="MF_00454"/>
    </source>
</evidence>
<evidence type="ECO:0000256" key="6">
    <source>
        <dbReference type="ARBA" id="ARBA00022989"/>
    </source>
</evidence>
<dbReference type="Pfam" id="PF02537">
    <property type="entry name" value="CRCB"/>
    <property type="match status" value="1"/>
</dbReference>
<name>A0A3A1R254_9BACI</name>
<evidence type="ECO:0000256" key="4">
    <source>
        <dbReference type="ARBA" id="ARBA00022692"/>
    </source>
</evidence>
<keyword evidence="2 14" id="KW-0813">Transport</keyword>
<comment type="function">
    <text evidence="13 14">Fluoride-specific ion channel. Important for reducing fluoride concentration in the cell, thus reducing its toxicity.</text>
</comment>
<dbReference type="GO" id="GO:0062054">
    <property type="term" value="F:fluoride channel activity"/>
    <property type="evidence" value="ECO:0007669"/>
    <property type="project" value="UniProtKB-UniRule"/>
</dbReference>
<proteinExistence type="inferred from homology"/>
<feature type="transmembrane region" description="Helical" evidence="14">
    <location>
        <begin position="94"/>
        <end position="114"/>
    </location>
</feature>
<comment type="similarity">
    <text evidence="11 14">Belongs to the fluoride channel Fluc/FEX (TC 1.A.43) family.</text>
</comment>
<dbReference type="OrthoDB" id="9815830at2"/>
<dbReference type="AlphaFoldDB" id="A0A3A1R254"/>
<evidence type="ECO:0000256" key="8">
    <source>
        <dbReference type="ARBA" id="ARBA00023065"/>
    </source>
</evidence>
<comment type="catalytic activity">
    <reaction evidence="12">
        <text>fluoride(in) = fluoride(out)</text>
        <dbReference type="Rhea" id="RHEA:76159"/>
        <dbReference type="ChEBI" id="CHEBI:17051"/>
    </reaction>
    <physiologicalReaction direction="left-to-right" evidence="12">
        <dbReference type="Rhea" id="RHEA:76160"/>
    </physiologicalReaction>
</comment>
<dbReference type="GO" id="GO:0046872">
    <property type="term" value="F:metal ion binding"/>
    <property type="evidence" value="ECO:0007669"/>
    <property type="project" value="UniProtKB-KW"/>
</dbReference>
<accession>A0A3A1R254</accession>
<keyword evidence="10 14" id="KW-0407">Ion channel</keyword>
<evidence type="ECO:0000256" key="1">
    <source>
        <dbReference type="ARBA" id="ARBA00004651"/>
    </source>
</evidence>
<evidence type="ECO:0000256" key="7">
    <source>
        <dbReference type="ARBA" id="ARBA00023053"/>
    </source>
</evidence>
<keyword evidence="5 14" id="KW-0479">Metal-binding</keyword>
<keyword evidence="4 14" id="KW-0812">Transmembrane</keyword>
<dbReference type="PANTHER" id="PTHR28259">
    <property type="entry name" value="FLUORIDE EXPORT PROTEIN 1-RELATED"/>
    <property type="match status" value="1"/>
</dbReference>
<reference evidence="15 16" key="1">
    <citation type="submission" date="2018-09" db="EMBL/GenBank/DDBJ databases">
        <title>Bacillus saliacetes sp. nov., isolated from Thai shrimp paste (Ka-pi).</title>
        <authorList>
            <person name="Daroonpunt R."/>
            <person name="Tanasupawat S."/>
            <person name="Yiamsombut S."/>
        </authorList>
    </citation>
    <scope>NUCLEOTIDE SEQUENCE [LARGE SCALE GENOMIC DNA]</scope>
    <source>
        <strain evidence="15 16">SKP7-4</strain>
    </source>
</reference>
<organism evidence="15 16">
    <name type="scientific">Bacillus salacetis</name>
    <dbReference type="NCBI Taxonomy" id="2315464"/>
    <lineage>
        <taxon>Bacteria</taxon>
        <taxon>Bacillati</taxon>
        <taxon>Bacillota</taxon>
        <taxon>Bacilli</taxon>
        <taxon>Bacillales</taxon>
        <taxon>Bacillaceae</taxon>
        <taxon>Bacillus</taxon>
    </lineage>
</organism>
<dbReference type="HAMAP" id="MF_00454">
    <property type="entry name" value="FluC"/>
    <property type="match status" value="1"/>
</dbReference>
<sequence>MLIILAIACGGFIGAIARYAAGNFIKRKLNPGFPFSTLIVNLAGAFLLGVLLGRGIEGLAYAFFGVGFLGAFTTYSTFMVEAVNLKRKVNGRNAILYLAFSYTGGLMTAFLGLIMGMSMQ</sequence>
<evidence type="ECO:0000313" key="16">
    <source>
        <dbReference type="Proteomes" id="UP000265801"/>
    </source>
</evidence>
<comment type="caution">
    <text evidence="15">The sequence shown here is derived from an EMBL/GenBank/DDBJ whole genome shotgun (WGS) entry which is preliminary data.</text>
</comment>
<evidence type="ECO:0000256" key="13">
    <source>
        <dbReference type="ARBA" id="ARBA00049940"/>
    </source>
</evidence>
<evidence type="ECO:0000256" key="11">
    <source>
        <dbReference type="ARBA" id="ARBA00035120"/>
    </source>
</evidence>
<feature type="transmembrane region" description="Helical" evidence="14">
    <location>
        <begin position="33"/>
        <end position="52"/>
    </location>
</feature>
<evidence type="ECO:0000256" key="10">
    <source>
        <dbReference type="ARBA" id="ARBA00023303"/>
    </source>
</evidence>
<comment type="activity regulation">
    <text evidence="14">Na(+) is not transported, but it plays an essential structural role and its presence is essential for fluoride channel function.</text>
</comment>
<feature type="binding site" evidence="14">
    <location>
        <position position="70"/>
    </location>
    <ligand>
        <name>Na(+)</name>
        <dbReference type="ChEBI" id="CHEBI:29101"/>
        <note>structural</note>
    </ligand>
</feature>
<keyword evidence="6 14" id="KW-1133">Transmembrane helix</keyword>
<dbReference type="GO" id="GO:0005886">
    <property type="term" value="C:plasma membrane"/>
    <property type="evidence" value="ECO:0007669"/>
    <property type="project" value="UniProtKB-SubCell"/>
</dbReference>
<evidence type="ECO:0000256" key="9">
    <source>
        <dbReference type="ARBA" id="ARBA00023136"/>
    </source>
</evidence>
<dbReference type="InterPro" id="IPR003691">
    <property type="entry name" value="FluC"/>
</dbReference>
<comment type="subcellular location">
    <subcellularLocation>
        <location evidence="1 14">Cell membrane</location>
        <topology evidence="1 14">Multi-pass membrane protein</topology>
    </subcellularLocation>
</comment>
<evidence type="ECO:0000313" key="15">
    <source>
        <dbReference type="EMBL" id="RIW35141.1"/>
    </source>
</evidence>
<keyword evidence="9 14" id="KW-0472">Membrane</keyword>
<feature type="transmembrane region" description="Helical" evidence="14">
    <location>
        <begin position="59"/>
        <end position="78"/>
    </location>
</feature>
<dbReference type="Proteomes" id="UP000265801">
    <property type="component" value="Unassembled WGS sequence"/>
</dbReference>
<keyword evidence="7 14" id="KW-0915">Sodium</keyword>
<keyword evidence="16" id="KW-1185">Reference proteome</keyword>
<dbReference type="GO" id="GO:0140114">
    <property type="term" value="P:cellular detoxification of fluoride"/>
    <property type="evidence" value="ECO:0007669"/>
    <property type="project" value="UniProtKB-UniRule"/>
</dbReference>
<keyword evidence="3 14" id="KW-1003">Cell membrane</keyword>
<dbReference type="PANTHER" id="PTHR28259:SF16">
    <property type="entry name" value="FLUORIDE-SPECIFIC ION CHANNEL FLUC 2"/>
    <property type="match status" value="1"/>
</dbReference>
<evidence type="ECO:0000256" key="12">
    <source>
        <dbReference type="ARBA" id="ARBA00035585"/>
    </source>
</evidence>
<protein>
    <recommendedName>
        <fullName evidence="14">Fluoride-specific ion channel FluC</fullName>
    </recommendedName>
</protein>
<evidence type="ECO:0000256" key="3">
    <source>
        <dbReference type="ARBA" id="ARBA00022475"/>
    </source>
</evidence>
<keyword evidence="8 14" id="KW-0406">Ion transport</keyword>
<evidence type="ECO:0000256" key="2">
    <source>
        <dbReference type="ARBA" id="ARBA00022448"/>
    </source>
</evidence>
<gene>
    <name evidence="14" type="primary">fluC</name>
    <name evidence="14" type="synonym">crcB</name>
    <name evidence="15" type="ORF">D3H55_08280</name>
</gene>